<protein>
    <submittedName>
        <fullName evidence="1">Uncharacterized protein</fullName>
    </submittedName>
</protein>
<evidence type="ECO:0000313" key="2">
    <source>
        <dbReference type="Proteomes" id="UP001057402"/>
    </source>
</evidence>
<keyword evidence="2" id="KW-1185">Reference proteome</keyword>
<reference evidence="2" key="1">
    <citation type="journal article" date="2023" name="Front. Plant Sci.">
        <title>Chromosomal-level genome assembly of Melastoma candidum provides insights into trichome evolution.</title>
        <authorList>
            <person name="Zhong Y."/>
            <person name="Wu W."/>
            <person name="Sun C."/>
            <person name="Zou P."/>
            <person name="Liu Y."/>
            <person name="Dai S."/>
            <person name="Zhou R."/>
        </authorList>
    </citation>
    <scope>NUCLEOTIDE SEQUENCE [LARGE SCALE GENOMIC DNA]</scope>
</reference>
<gene>
    <name evidence="1" type="ORF">MLD38_000590</name>
</gene>
<sequence>MEGWLVPLPQLFFLLLILLFQPAASTSCDWYHGSWVLDSSYPLYDPSSCPFIEREFSCLRNGRPDHLYTHYRWHPLGTTCNFSRFDGKRFLEKMRSKRIMFVGDSLSRNQWQSLTCILHSSVPDSKYNISRVGDVSTFNFTDYGVQVMLDRNVFLVDVALKRIGRVLILDSIVGGKLWKDIDVLIFNTWHWWNRRGSTQPWDYIQVGGKTYKDMDRMVAFQKALQTWGGWVDSNINPDKSKVFFQGISPSHYNGSLWGEPTAKSCIGQKEPIRGSTFPGGLPPAVAVLKDALTKIKKPVTLLDVTNLSLLRKDGHPSVYGLGGRIAMDCSHWCLAGVPDAWNEILYNLLLI</sequence>
<dbReference type="Proteomes" id="UP001057402">
    <property type="component" value="Chromosome 1"/>
</dbReference>
<organism evidence="1 2">
    <name type="scientific">Melastoma candidum</name>
    <dbReference type="NCBI Taxonomy" id="119954"/>
    <lineage>
        <taxon>Eukaryota</taxon>
        <taxon>Viridiplantae</taxon>
        <taxon>Streptophyta</taxon>
        <taxon>Embryophyta</taxon>
        <taxon>Tracheophyta</taxon>
        <taxon>Spermatophyta</taxon>
        <taxon>Magnoliopsida</taxon>
        <taxon>eudicotyledons</taxon>
        <taxon>Gunneridae</taxon>
        <taxon>Pentapetalae</taxon>
        <taxon>rosids</taxon>
        <taxon>malvids</taxon>
        <taxon>Myrtales</taxon>
        <taxon>Melastomataceae</taxon>
        <taxon>Melastomatoideae</taxon>
        <taxon>Melastomateae</taxon>
        <taxon>Melastoma</taxon>
    </lineage>
</organism>
<proteinExistence type="predicted"/>
<accession>A0ACB9SAD2</accession>
<dbReference type="EMBL" id="CM042880">
    <property type="protein sequence ID" value="KAI4388243.1"/>
    <property type="molecule type" value="Genomic_DNA"/>
</dbReference>
<evidence type="ECO:0000313" key="1">
    <source>
        <dbReference type="EMBL" id="KAI4388243.1"/>
    </source>
</evidence>
<comment type="caution">
    <text evidence="1">The sequence shown here is derived from an EMBL/GenBank/DDBJ whole genome shotgun (WGS) entry which is preliminary data.</text>
</comment>
<name>A0ACB9SAD2_9MYRT</name>